<dbReference type="PANTHER" id="PTHR48111">
    <property type="entry name" value="REGULATOR OF RPOS"/>
    <property type="match status" value="1"/>
</dbReference>
<reference evidence="10 11" key="1">
    <citation type="submission" date="2016-10" db="EMBL/GenBank/DDBJ databases">
        <authorList>
            <person name="de Groot N.N."/>
        </authorList>
    </citation>
    <scope>NUCLEOTIDE SEQUENCE [LARGE SCALE GENOMIC DNA]</scope>
    <source>
        <strain evidence="10 11">EP1-55-1</strain>
    </source>
</reference>
<keyword evidence="2" id="KW-0902">Two-component regulatory system</keyword>
<dbReference type="PROSITE" id="PS50110">
    <property type="entry name" value="RESPONSE_REGULATORY"/>
    <property type="match status" value="1"/>
</dbReference>
<dbReference type="STRING" id="223786.SAMN05216234_105123"/>
<accession>A0A1I5MDC3</accession>
<gene>
    <name evidence="10" type="ORF">SAMN05216234_105123</name>
</gene>
<keyword evidence="11" id="KW-1185">Reference proteome</keyword>
<evidence type="ECO:0000256" key="3">
    <source>
        <dbReference type="ARBA" id="ARBA00023015"/>
    </source>
</evidence>
<dbReference type="InterPro" id="IPR001867">
    <property type="entry name" value="OmpR/PhoB-type_DNA-bd"/>
</dbReference>
<feature type="DNA-binding region" description="OmpR/PhoB-type" evidence="7">
    <location>
        <begin position="129"/>
        <end position="224"/>
    </location>
</feature>
<evidence type="ECO:0000259" key="8">
    <source>
        <dbReference type="PROSITE" id="PS50110"/>
    </source>
</evidence>
<dbReference type="AlphaFoldDB" id="A0A1I5MDC3"/>
<evidence type="ECO:0000256" key="5">
    <source>
        <dbReference type="ARBA" id="ARBA00023163"/>
    </source>
</evidence>
<keyword evidence="4 7" id="KW-0238">DNA-binding</keyword>
<keyword evidence="5" id="KW-0804">Transcription</keyword>
<evidence type="ECO:0000256" key="2">
    <source>
        <dbReference type="ARBA" id="ARBA00023012"/>
    </source>
</evidence>
<evidence type="ECO:0000256" key="7">
    <source>
        <dbReference type="PROSITE-ProRule" id="PRU01091"/>
    </source>
</evidence>
<name>A0A1I5MDC3_9BACT</name>
<dbReference type="Pfam" id="PF00486">
    <property type="entry name" value="Trans_reg_C"/>
    <property type="match status" value="1"/>
</dbReference>
<protein>
    <submittedName>
        <fullName evidence="10">DNA-binding response regulator, OmpR family, contains REC and winged-helix (WHTH) domain</fullName>
    </submittedName>
</protein>
<dbReference type="RefSeq" id="WP_092911141.1">
    <property type="nucleotide sequence ID" value="NZ_CP136592.1"/>
</dbReference>
<dbReference type="SMART" id="SM00448">
    <property type="entry name" value="REC"/>
    <property type="match status" value="1"/>
</dbReference>
<sequence length="225" mass="26063">MSHKSKIFLLEDDTNLSDTITEFLEDEGFEVDTVFDSEEAEEKLYENNYDLLLLDVNIPGKNGFEILKEARKQGIDTPAIFITSLNSIENLEEGYESGADDYIRKPFALKELLLRITTLLKRSFSHKNSQLIKISQNIEYDTISNTLYMNGKPVSLQPKELLLLKLFLSHPNEVIAHETIYDRLWGYDEIPSESALRTYIKNLRKVIGKEKIVSIKRYGYKYLPE</sequence>
<dbReference type="Gene3D" id="3.40.50.2300">
    <property type="match status" value="1"/>
</dbReference>
<dbReference type="GO" id="GO:0032993">
    <property type="term" value="C:protein-DNA complex"/>
    <property type="evidence" value="ECO:0007669"/>
    <property type="project" value="TreeGrafter"/>
</dbReference>
<evidence type="ECO:0000256" key="4">
    <source>
        <dbReference type="ARBA" id="ARBA00023125"/>
    </source>
</evidence>
<dbReference type="CDD" id="cd00383">
    <property type="entry name" value="trans_reg_C"/>
    <property type="match status" value="1"/>
</dbReference>
<evidence type="ECO:0000313" key="11">
    <source>
        <dbReference type="Proteomes" id="UP000199227"/>
    </source>
</evidence>
<organism evidence="10 11">
    <name type="scientific">Hydrogenimonas thermophila</name>
    <dbReference type="NCBI Taxonomy" id="223786"/>
    <lineage>
        <taxon>Bacteria</taxon>
        <taxon>Pseudomonadati</taxon>
        <taxon>Campylobacterota</taxon>
        <taxon>Epsilonproteobacteria</taxon>
        <taxon>Campylobacterales</taxon>
        <taxon>Hydrogenimonadaceae</taxon>
        <taxon>Hydrogenimonas</taxon>
    </lineage>
</organism>
<dbReference type="GO" id="GO:0006355">
    <property type="term" value="P:regulation of DNA-templated transcription"/>
    <property type="evidence" value="ECO:0007669"/>
    <property type="project" value="InterPro"/>
</dbReference>
<feature type="domain" description="OmpR/PhoB-type" evidence="9">
    <location>
        <begin position="129"/>
        <end position="224"/>
    </location>
</feature>
<keyword evidence="1 6" id="KW-0597">Phosphoprotein</keyword>
<dbReference type="Pfam" id="PF00072">
    <property type="entry name" value="Response_reg"/>
    <property type="match status" value="1"/>
</dbReference>
<dbReference type="PROSITE" id="PS51755">
    <property type="entry name" value="OMPR_PHOB"/>
    <property type="match status" value="1"/>
</dbReference>
<evidence type="ECO:0000313" key="10">
    <source>
        <dbReference type="EMBL" id="SFP07530.1"/>
    </source>
</evidence>
<evidence type="ECO:0000256" key="1">
    <source>
        <dbReference type="ARBA" id="ARBA00022553"/>
    </source>
</evidence>
<feature type="modified residue" description="4-aspartylphosphate" evidence="6">
    <location>
        <position position="55"/>
    </location>
</feature>
<evidence type="ECO:0000256" key="6">
    <source>
        <dbReference type="PROSITE-ProRule" id="PRU00169"/>
    </source>
</evidence>
<dbReference type="SMART" id="SM00862">
    <property type="entry name" value="Trans_reg_C"/>
    <property type="match status" value="1"/>
</dbReference>
<dbReference type="InterPro" id="IPR001789">
    <property type="entry name" value="Sig_transdc_resp-reg_receiver"/>
</dbReference>
<dbReference type="InterPro" id="IPR036388">
    <property type="entry name" value="WH-like_DNA-bd_sf"/>
</dbReference>
<dbReference type="OrthoDB" id="8912111at2"/>
<dbReference type="SUPFAM" id="SSF52172">
    <property type="entry name" value="CheY-like"/>
    <property type="match status" value="1"/>
</dbReference>
<dbReference type="Gene3D" id="1.10.10.10">
    <property type="entry name" value="Winged helix-like DNA-binding domain superfamily/Winged helix DNA-binding domain"/>
    <property type="match status" value="1"/>
</dbReference>
<dbReference type="InterPro" id="IPR011006">
    <property type="entry name" value="CheY-like_superfamily"/>
</dbReference>
<dbReference type="GO" id="GO:0000976">
    <property type="term" value="F:transcription cis-regulatory region binding"/>
    <property type="evidence" value="ECO:0007669"/>
    <property type="project" value="TreeGrafter"/>
</dbReference>
<dbReference type="Proteomes" id="UP000199227">
    <property type="component" value="Unassembled WGS sequence"/>
</dbReference>
<dbReference type="EMBL" id="FOXB01000005">
    <property type="protein sequence ID" value="SFP07530.1"/>
    <property type="molecule type" value="Genomic_DNA"/>
</dbReference>
<dbReference type="PANTHER" id="PTHR48111:SF1">
    <property type="entry name" value="TWO-COMPONENT RESPONSE REGULATOR ORR33"/>
    <property type="match status" value="1"/>
</dbReference>
<dbReference type="InterPro" id="IPR039420">
    <property type="entry name" value="WalR-like"/>
</dbReference>
<proteinExistence type="predicted"/>
<keyword evidence="3" id="KW-0805">Transcription regulation</keyword>
<evidence type="ECO:0000259" key="9">
    <source>
        <dbReference type="PROSITE" id="PS51755"/>
    </source>
</evidence>
<dbReference type="GO" id="GO:0000156">
    <property type="term" value="F:phosphorelay response regulator activity"/>
    <property type="evidence" value="ECO:0007669"/>
    <property type="project" value="TreeGrafter"/>
</dbReference>
<feature type="domain" description="Response regulatory" evidence="8">
    <location>
        <begin position="6"/>
        <end position="120"/>
    </location>
</feature>
<dbReference type="GO" id="GO:0005829">
    <property type="term" value="C:cytosol"/>
    <property type="evidence" value="ECO:0007669"/>
    <property type="project" value="TreeGrafter"/>
</dbReference>